<dbReference type="GO" id="GO:0070987">
    <property type="term" value="P:error-free translesion synthesis"/>
    <property type="evidence" value="ECO:0007669"/>
    <property type="project" value="TreeGrafter"/>
</dbReference>
<dbReference type="PROSITE" id="PS51087">
    <property type="entry name" value="APAG"/>
    <property type="match status" value="1"/>
</dbReference>
<dbReference type="GO" id="GO:0005634">
    <property type="term" value="C:nucleus"/>
    <property type="evidence" value="ECO:0007669"/>
    <property type="project" value="TreeGrafter"/>
</dbReference>
<comment type="caution">
    <text evidence="4">The sequence shown here is derived from an EMBL/GenBank/DDBJ whole genome shotgun (WGS) entry which is preliminary data.</text>
</comment>
<dbReference type="Gene3D" id="2.60.40.1470">
    <property type="entry name" value="ApaG domain"/>
    <property type="match status" value="1"/>
</dbReference>
<name>A0AA35TWH0_GEOBA</name>
<accession>A0AA35TWH0</accession>
<dbReference type="Pfam" id="PF04379">
    <property type="entry name" value="DUF525"/>
    <property type="match status" value="1"/>
</dbReference>
<keyword evidence="2" id="KW-0732">Signal</keyword>
<feature type="compositionally biased region" description="Pro residues" evidence="1">
    <location>
        <begin position="249"/>
        <end position="258"/>
    </location>
</feature>
<proteinExistence type="predicted"/>
<evidence type="ECO:0000313" key="5">
    <source>
        <dbReference type="Proteomes" id="UP001174909"/>
    </source>
</evidence>
<feature type="chain" id="PRO_5041414962" evidence="2">
    <location>
        <begin position="22"/>
        <end position="258"/>
    </location>
</feature>
<keyword evidence="5" id="KW-1185">Reference proteome</keyword>
<evidence type="ECO:0000259" key="3">
    <source>
        <dbReference type="PROSITE" id="PS51087"/>
    </source>
</evidence>
<feature type="signal peptide" evidence="2">
    <location>
        <begin position="1"/>
        <end position="21"/>
    </location>
</feature>
<sequence>MSRGFTVLCVCLSVCVTGGCCYLPVPQQSHPEAITFLGEGNDVSLYSIPGLDYVSHDDVLPYMVTGQEPFKHELFSQFLLKSDSTNEGNYAPSGELLAWRDKNHKWLELMEVHTQETSGVRVTVMPFYMGRKELHSGSMVYWWRYNIRLENVGKEQVQLRERHWKIYSLTGRLETVKGKGVIGQEPVLSLSQPAFQYSSHVSLRCPSGHMWGTFRMERQYRKMFEVHIPAFSLESHLQGSPSSPTTSNQPPPPTDITV</sequence>
<dbReference type="PROSITE" id="PS51257">
    <property type="entry name" value="PROKAR_LIPOPROTEIN"/>
    <property type="match status" value="1"/>
</dbReference>
<evidence type="ECO:0000256" key="1">
    <source>
        <dbReference type="SAM" id="MobiDB-lite"/>
    </source>
</evidence>
<dbReference type="SUPFAM" id="SSF110069">
    <property type="entry name" value="ApaG-like"/>
    <property type="match status" value="1"/>
</dbReference>
<dbReference type="EMBL" id="CASHTH010004235">
    <property type="protein sequence ID" value="CAI8055024.1"/>
    <property type="molecule type" value="Genomic_DNA"/>
</dbReference>
<dbReference type="NCBIfam" id="NF003967">
    <property type="entry name" value="PRK05461.1"/>
    <property type="match status" value="1"/>
</dbReference>
<dbReference type="Proteomes" id="UP001174909">
    <property type="component" value="Unassembled WGS sequence"/>
</dbReference>
<dbReference type="InterPro" id="IPR036767">
    <property type="entry name" value="ApaG_sf"/>
</dbReference>
<dbReference type="GO" id="GO:0042645">
    <property type="term" value="C:mitochondrial nucleoid"/>
    <property type="evidence" value="ECO:0007669"/>
    <property type="project" value="TreeGrafter"/>
</dbReference>
<protein>
    <submittedName>
        <fullName evidence="4">Polymerase delta-interacting protein 2</fullName>
    </submittedName>
</protein>
<feature type="region of interest" description="Disordered" evidence="1">
    <location>
        <begin position="235"/>
        <end position="258"/>
    </location>
</feature>
<reference evidence="4" key="1">
    <citation type="submission" date="2023-03" db="EMBL/GenBank/DDBJ databases">
        <authorList>
            <person name="Steffen K."/>
            <person name="Cardenas P."/>
        </authorList>
    </citation>
    <scope>NUCLEOTIDE SEQUENCE</scope>
</reference>
<dbReference type="PANTHER" id="PTHR14289">
    <property type="entry name" value="F-BOX ONLY PROTEIN 3"/>
    <property type="match status" value="1"/>
</dbReference>
<dbReference type="InterPro" id="IPR007474">
    <property type="entry name" value="ApaG_domain"/>
</dbReference>
<organism evidence="4 5">
    <name type="scientific">Geodia barretti</name>
    <name type="common">Barrett's horny sponge</name>
    <dbReference type="NCBI Taxonomy" id="519541"/>
    <lineage>
        <taxon>Eukaryota</taxon>
        <taxon>Metazoa</taxon>
        <taxon>Porifera</taxon>
        <taxon>Demospongiae</taxon>
        <taxon>Heteroscleromorpha</taxon>
        <taxon>Tetractinellida</taxon>
        <taxon>Astrophorina</taxon>
        <taxon>Geodiidae</taxon>
        <taxon>Geodia</taxon>
    </lineage>
</organism>
<dbReference type="AlphaFoldDB" id="A0AA35TWH0"/>
<evidence type="ECO:0000313" key="4">
    <source>
        <dbReference type="EMBL" id="CAI8055024.1"/>
    </source>
</evidence>
<dbReference type="PANTHER" id="PTHR14289:SF16">
    <property type="entry name" value="POLYMERASE DELTA-INTERACTING PROTEIN 2"/>
    <property type="match status" value="1"/>
</dbReference>
<feature type="domain" description="ApaG" evidence="3">
    <location>
        <begin position="114"/>
        <end position="240"/>
    </location>
</feature>
<gene>
    <name evidence="4" type="ORF">GBAR_LOCUS30027</name>
</gene>
<evidence type="ECO:0000256" key="2">
    <source>
        <dbReference type="SAM" id="SignalP"/>
    </source>
</evidence>